<dbReference type="InterPro" id="IPR012349">
    <property type="entry name" value="Split_barrel_FMN-bd"/>
</dbReference>
<dbReference type="InterPro" id="IPR009875">
    <property type="entry name" value="PilZ_domain"/>
</dbReference>
<evidence type="ECO:0000259" key="4">
    <source>
        <dbReference type="Pfam" id="PF07238"/>
    </source>
</evidence>
<keyword evidence="1" id="KW-0973">c-di-GMP</keyword>
<dbReference type="GO" id="GO:0035438">
    <property type="term" value="F:cyclic-di-GMP binding"/>
    <property type="evidence" value="ECO:0007669"/>
    <property type="project" value="InterPro"/>
</dbReference>
<dbReference type="Gene3D" id="2.30.110.10">
    <property type="entry name" value="Electron Transport, Fmn-binding Protein, Chain A"/>
    <property type="match status" value="1"/>
</dbReference>
<gene>
    <name evidence="6" type="ORF">UF78_06865</name>
</gene>
<dbReference type="AlphaFoldDB" id="A0A0D9ANE8"/>
<evidence type="ECO:0000256" key="3">
    <source>
        <dbReference type="ARBA" id="ARBA00023143"/>
    </source>
</evidence>
<dbReference type="Proteomes" id="UP000032487">
    <property type="component" value="Unassembled WGS sequence"/>
</dbReference>
<feature type="domain" description="Type III secretion system flagellar brake protein YcgR PilZN" evidence="5">
    <location>
        <begin position="17"/>
        <end position="121"/>
    </location>
</feature>
<keyword evidence="2" id="KW-0547">Nucleotide-binding</keyword>
<evidence type="ECO:0000313" key="7">
    <source>
        <dbReference type="Proteomes" id="UP000032487"/>
    </source>
</evidence>
<reference evidence="6 7" key="1">
    <citation type="submission" date="2015-02" db="EMBL/GenBank/DDBJ databases">
        <title>Draft genome sequence of Pseudomonas stutzeri NT0128 isolated from wheat (Triticum turgidum) rhizosphere.</title>
        <authorList>
            <person name="Tovi N."/>
            <person name="Frenk S."/>
            <person name="Hadar Y."/>
            <person name="Minz D."/>
        </authorList>
    </citation>
    <scope>NUCLEOTIDE SEQUENCE [LARGE SCALE GENOMIC DNA]</scope>
    <source>
        <strain evidence="6 7">NT0128</strain>
    </source>
</reference>
<proteinExistence type="predicted"/>
<comment type="caution">
    <text evidence="6">The sequence shown here is derived from an EMBL/GenBank/DDBJ whole genome shotgun (WGS) entry which is preliminary data.</text>
</comment>
<dbReference type="OrthoDB" id="6746848at2"/>
<dbReference type="Pfam" id="PF07238">
    <property type="entry name" value="PilZ"/>
    <property type="match status" value="1"/>
</dbReference>
<keyword evidence="3" id="KW-0975">Bacterial flagellum</keyword>
<feature type="domain" description="PilZ" evidence="4">
    <location>
        <begin position="124"/>
        <end position="234"/>
    </location>
</feature>
<evidence type="ECO:0000256" key="1">
    <source>
        <dbReference type="ARBA" id="ARBA00022636"/>
    </source>
</evidence>
<evidence type="ECO:0000313" key="6">
    <source>
        <dbReference type="EMBL" id="KJH82575.1"/>
    </source>
</evidence>
<protein>
    <submittedName>
        <fullName evidence="6">Pilus assembly protein PilZ</fullName>
    </submittedName>
</protein>
<dbReference type="EMBL" id="JYHV01000014">
    <property type="protein sequence ID" value="KJH82575.1"/>
    <property type="molecule type" value="Genomic_DNA"/>
</dbReference>
<sequence>MSNPFAEDEGPQPPQILKTAVEVHANLRLLLENRIPLLVRFTERNQRYQTYLIEINREKGWIALDELIPNDGERMMTAGEPFQIEGYYEGVRVAWNNEHAVHLGELDDARCYWTPLPGQIIYHQRRNAYRAQLSGQPIAVELSGKSIKKPLEGKVLDMSATGCKLSFQGDVQHGLQAGRVYEQLSAKLPFGTITTAAELRHVIFDEKLDLTFCGMRFYRISGLTQRQIERFVYQLQREARRDQASDRFS</sequence>
<evidence type="ECO:0000259" key="5">
    <source>
        <dbReference type="Pfam" id="PF07317"/>
    </source>
</evidence>
<dbReference type="RefSeq" id="WP_045161337.1">
    <property type="nucleotide sequence ID" value="NZ_JYHV01000014.1"/>
</dbReference>
<accession>A0A0D9ANE8</accession>
<organism evidence="6 7">
    <name type="scientific">Stutzerimonas stutzeri</name>
    <name type="common">Pseudomonas stutzeri</name>
    <dbReference type="NCBI Taxonomy" id="316"/>
    <lineage>
        <taxon>Bacteria</taxon>
        <taxon>Pseudomonadati</taxon>
        <taxon>Pseudomonadota</taxon>
        <taxon>Gammaproteobacteria</taxon>
        <taxon>Pseudomonadales</taxon>
        <taxon>Pseudomonadaceae</taxon>
        <taxon>Stutzerimonas</taxon>
    </lineage>
</organism>
<evidence type="ECO:0000256" key="2">
    <source>
        <dbReference type="ARBA" id="ARBA00022741"/>
    </source>
</evidence>
<dbReference type="Pfam" id="PF07317">
    <property type="entry name" value="PilZN"/>
    <property type="match status" value="1"/>
</dbReference>
<dbReference type="Gene3D" id="2.40.10.220">
    <property type="entry name" value="predicted glycosyltransferase like domains"/>
    <property type="match status" value="1"/>
</dbReference>
<name>A0A0D9ANE8_STUST</name>
<dbReference type="InterPro" id="IPR009926">
    <property type="entry name" value="T3SS_YcgR_PilZN"/>
</dbReference>
<dbReference type="PATRIC" id="fig|316.101.peg.1085"/>